<accession>A1SZ53</accession>
<evidence type="ECO:0000313" key="1">
    <source>
        <dbReference type="EMBL" id="ABM04768.1"/>
    </source>
</evidence>
<protein>
    <submittedName>
        <fullName evidence="1">Uncharacterized protein</fullName>
    </submittedName>
</protein>
<dbReference type="EMBL" id="CP000510">
    <property type="protein sequence ID" value="ABM04768.1"/>
    <property type="molecule type" value="Genomic_DNA"/>
</dbReference>
<name>A1SZ53_PSYIN</name>
<gene>
    <name evidence="1" type="ordered locus">Ping_3068</name>
</gene>
<evidence type="ECO:0000313" key="2">
    <source>
        <dbReference type="Proteomes" id="UP000000639"/>
    </source>
</evidence>
<dbReference type="AlphaFoldDB" id="A1SZ53"/>
<keyword evidence="2" id="KW-1185">Reference proteome</keyword>
<sequence length="98" mass="10928">MPAFGFSAPDNGFPKQKTMGFRDHSMQSFLMLTVRKKMITQSKTWWSLCARSLFENKALKCQCSQVICNIGSQALLSGLKRLGNQGQASLKCGSYLPF</sequence>
<reference evidence="1 2" key="1">
    <citation type="submission" date="2007-01" db="EMBL/GenBank/DDBJ databases">
        <title>Complete sequence of Psychromonas ingrahamii 37.</title>
        <authorList>
            <consortium name="US DOE Joint Genome Institute"/>
            <person name="Copeland A."/>
            <person name="Lucas S."/>
            <person name="Lapidus A."/>
            <person name="Barry K."/>
            <person name="Detter J.C."/>
            <person name="Glavina del Rio T."/>
            <person name="Hammon N."/>
            <person name="Israni S."/>
            <person name="Dalin E."/>
            <person name="Tice H."/>
            <person name="Pitluck S."/>
            <person name="Thompson L.S."/>
            <person name="Brettin T."/>
            <person name="Bruce D."/>
            <person name="Han C."/>
            <person name="Tapia R."/>
            <person name="Schmutz J."/>
            <person name="Larimer F."/>
            <person name="Land M."/>
            <person name="Hauser L."/>
            <person name="Kyrpides N."/>
            <person name="Ivanova N."/>
            <person name="Staley J."/>
            <person name="Richardson P."/>
        </authorList>
    </citation>
    <scope>NUCLEOTIDE SEQUENCE [LARGE SCALE GENOMIC DNA]</scope>
    <source>
        <strain evidence="1 2">37</strain>
    </source>
</reference>
<proteinExistence type="predicted"/>
<dbReference type="KEGG" id="pin:Ping_3068"/>
<dbReference type="HOGENOM" id="CLU_2331639_0_0_6"/>
<dbReference type="Proteomes" id="UP000000639">
    <property type="component" value="Chromosome"/>
</dbReference>
<organism evidence="1 2">
    <name type="scientific">Psychromonas ingrahamii (strain DSM 17664 / CCUG 51855 / 37)</name>
    <dbReference type="NCBI Taxonomy" id="357804"/>
    <lineage>
        <taxon>Bacteria</taxon>
        <taxon>Pseudomonadati</taxon>
        <taxon>Pseudomonadota</taxon>
        <taxon>Gammaproteobacteria</taxon>
        <taxon>Alteromonadales</taxon>
        <taxon>Psychromonadaceae</taxon>
        <taxon>Psychromonas</taxon>
    </lineage>
</organism>